<proteinExistence type="predicted"/>
<sequence>MGPATPLCAACVRGLSYEWGFREDPLGTPRRRGRFLCSSISRRGRRYRCADSVQKSVTLLCDTWSCCPSEGSRDSPRTARRSRARRCWERLLWRDEIVEERRKRSVSTGKGATSTAGVGGGALSSCAGHGVDGPPEGGGAGAPGERRTWSHSVRHVRGRQAGRWAWEGAGGAPAVVAVVGDGLPVVDAADRSGGDVLAVGPSVHSAPFRRGRGAVGEVAPVVRRRTGGWADRWGQPTPARVWPLPVRVRQLGRGGRY</sequence>
<dbReference type="AlphaFoldDB" id="A0A1M5IU38"/>
<accession>A0A1M5IU38</accession>
<keyword evidence="3" id="KW-1185">Reference proteome</keyword>
<dbReference type="Proteomes" id="UP000184501">
    <property type="component" value="Unassembled WGS sequence"/>
</dbReference>
<reference evidence="2 3" key="1">
    <citation type="submission" date="2016-11" db="EMBL/GenBank/DDBJ databases">
        <authorList>
            <person name="Jaros S."/>
            <person name="Januszkiewicz K."/>
            <person name="Wedrychowicz H."/>
        </authorList>
    </citation>
    <scope>NUCLEOTIDE SEQUENCE [LARGE SCALE GENOMIC DNA]</scope>
    <source>
        <strain evidence="2 3">DSM 44523</strain>
    </source>
</reference>
<evidence type="ECO:0000313" key="2">
    <source>
        <dbReference type="EMBL" id="SHG31858.1"/>
    </source>
</evidence>
<organism evidence="2 3">
    <name type="scientific">Streptoalloteichus hindustanus</name>
    <dbReference type="NCBI Taxonomy" id="2017"/>
    <lineage>
        <taxon>Bacteria</taxon>
        <taxon>Bacillati</taxon>
        <taxon>Actinomycetota</taxon>
        <taxon>Actinomycetes</taxon>
        <taxon>Pseudonocardiales</taxon>
        <taxon>Pseudonocardiaceae</taxon>
        <taxon>Streptoalloteichus</taxon>
    </lineage>
</organism>
<evidence type="ECO:0000256" key="1">
    <source>
        <dbReference type="SAM" id="MobiDB-lite"/>
    </source>
</evidence>
<dbReference type="EMBL" id="FQVN01000008">
    <property type="protein sequence ID" value="SHG31858.1"/>
    <property type="molecule type" value="Genomic_DNA"/>
</dbReference>
<name>A0A1M5IU38_STRHI</name>
<protein>
    <submittedName>
        <fullName evidence="2">Uncharacterized protein</fullName>
    </submittedName>
</protein>
<gene>
    <name evidence="2" type="ORF">SAMN05444320_1086</name>
</gene>
<evidence type="ECO:0000313" key="3">
    <source>
        <dbReference type="Proteomes" id="UP000184501"/>
    </source>
</evidence>
<feature type="region of interest" description="Disordered" evidence="1">
    <location>
        <begin position="132"/>
        <end position="152"/>
    </location>
</feature>